<dbReference type="InterPro" id="IPR009057">
    <property type="entry name" value="Homeodomain-like_sf"/>
</dbReference>
<dbReference type="Gene3D" id="1.10.357.10">
    <property type="entry name" value="Tetracycline Repressor, domain 2"/>
    <property type="match status" value="1"/>
</dbReference>
<organism evidence="4 5">
    <name type="scientific">Treponema bryantii</name>
    <dbReference type="NCBI Taxonomy" id="163"/>
    <lineage>
        <taxon>Bacteria</taxon>
        <taxon>Pseudomonadati</taxon>
        <taxon>Spirochaetota</taxon>
        <taxon>Spirochaetia</taxon>
        <taxon>Spirochaetales</taxon>
        <taxon>Treponemataceae</taxon>
        <taxon>Treponema</taxon>
    </lineage>
</organism>
<evidence type="ECO:0000256" key="2">
    <source>
        <dbReference type="PROSITE-ProRule" id="PRU00335"/>
    </source>
</evidence>
<keyword evidence="5" id="KW-1185">Reference proteome</keyword>
<dbReference type="PANTHER" id="PTHR43479">
    <property type="entry name" value="ACREF/ENVCD OPERON REPRESSOR-RELATED"/>
    <property type="match status" value="1"/>
</dbReference>
<dbReference type="GO" id="GO:0003677">
    <property type="term" value="F:DNA binding"/>
    <property type="evidence" value="ECO:0007669"/>
    <property type="project" value="UniProtKB-UniRule"/>
</dbReference>
<feature type="domain" description="HTH tetR-type" evidence="3">
    <location>
        <begin position="6"/>
        <end position="66"/>
    </location>
</feature>
<dbReference type="EMBL" id="FORI01000011">
    <property type="protein sequence ID" value="SFJ03058.1"/>
    <property type="molecule type" value="Genomic_DNA"/>
</dbReference>
<evidence type="ECO:0000259" key="3">
    <source>
        <dbReference type="PROSITE" id="PS50977"/>
    </source>
</evidence>
<dbReference type="PROSITE" id="PS01081">
    <property type="entry name" value="HTH_TETR_1"/>
    <property type="match status" value="1"/>
</dbReference>
<dbReference type="RefSeq" id="WP_074933368.1">
    <property type="nucleotide sequence ID" value="NZ_FORI01000011.1"/>
</dbReference>
<evidence type="ECO:0000256" key="1">
    <source>
        <dbReference type="ARBA" id="ARBA00023125"/>
    </source>
</evidence>
<dbReference type="PROSITE" id="PS50977">
    <property type="entry name" value="HTH_TETR_2"/>
    <property type="match status" value="1"/>
</dbReference>
<accession>A0A1I3N1B8</accession>
<protein>
    <submittedName>
        <fullName evidence="4">Transcriptional regulator, TetR family</fullName>
    </submittedName>
</protein>
<dbReference type="AlphaFoldDB" id="A0A1I3N1B8"/>
<sequence>MSESAIETKKKILESAMAEFLEKGFMNASLRTIASNAGLTTGAMYRHFKDKDALFCALVDEAITFTTNTVMMADSSHHMDVDNLVSQEHFEKEAEETNALLNYIFDNFDTFTLLLTKASGSTHEHFQEEICELYTKNCEQTFNWMYKNQISTKKIDKMTVHFIASTIINAFVEIITHKMTKKAAFQYIENIEEFTRYGMMHMMGIPCKHD</sequence>
<evidence type="ECO:0000313" key="4">
    <source>
        <dbReference type="EMBL" id="SFJ03058.1"/>
    </source>
</evidence>
<dbReference type="InterPro" id="IPR023772">
    <property type="entry name" value="DNA-bd_HTH_TetR-type_CS"/>
</dbReference>
<proteinExistence type="predicted"/>
<dbReference type="Proteomes" id="UP000182737">
    <property type="component" value="Unassembled WGS sequence"/>
</dbReference>
<name>A0A1I3N1B8_9SPIR</name>
<gene>
    <name evidence="4" type="ORF">SAMN04487775_111104</name>
</gene>
<dbReference type="SUPFAM" id="SSF46689">
    <property type="entry name" value="Homeodomain-like"/>
    <property type="match status" value="1"/>
</dbReference>
<keyword evidence="1 2" id="KW-0238">DNA-binding</keyword>
<dbReference type="InterPro" id="IPR050624">
    <property type="entry name" value="HTH-type_Tx_Regulator"/>
</dbReference>
<feature type="DNA-binding region" description="H-T-H motif" evidence="2">
    <location>
        <begin position="29"/>
        <end position="48"/>
    </location>
</feature>
<dbReference type="PANTHER" id="PTHR43479:SF11">
    <property type="entry name" value="ACREF_ENVCD OPERON REPRESSOR-RELATED"/>
    <property type="match status" value="1"/>
</dbReference>
<dbReference type="InterPro" id="IPR001647">
    <property type="entry name" value="HTH_TetR"/>
</dbReference>
<dbReference type="Pfam" id="PF00440">
    <property type="entry name" value="TetR_N"/>
    <property type="match status" value="1"/>
</dbReference>
<dbReference type="PRINTS" id="PR00455">
    <property type="entry name" value="HTHTETR"/>
</dbReference>
<evidence type="ECO:0000313" key="5">
    <source>
        <dbReference type="Proteomes" id="UP000182737"/>
    </source>
</evidence>
<dbReference type="OrthoDB" id="362563at2"/>
<reference evidence="5" key="1">
    <citation type="submission" date="2016-10" db="EMBL/GenBank/DDBJ databases">
        <authorList>
            <person name="Varghese N."/>
            <person name="Submissions S."/>
        </authorList>
    </citation>
    <scope>NUCLEOTIDE SEQUENCE [LARGE SCALE GENOMIC DNA]</scope>
    <source>
        <strain evidence="5">XBD1002</strain>
    </source>
</reference>